<keyword evidence="2 8" id="KW-0645">Protease</keyword>
<evidence type="ECO:0000256" key="5">
    <source>
        <dbReference type="ARBA" id="ARBA00023124"/>
    </source>
</evidence>
<dbReference type="EC" id="3.4.-.-" evidence="8"/>
<dbReference type="RefSeq" id="WP_229998735.1">
    <property type="nucleotide sequence ID" value="NZ_JAJJMN010000001.1"/>
</dbReference>
<dbReference type="EMBL" id="JAJJMN010000001">
    <property type="protein sequence ID" value="MCC9016941.1"/>
    <property type="molecule type" value="Genomic_DNA"/>
</dbReference>
<comment type="similarity">
    <text evidence="1 8">Belongs to the SOS response-associated peptidase family.</text>
</comment>
<dbReference type="SUPFAM" id="SSF143081">
    <property type="entry name" value="BB1717-like"/>
    <property type="match status" value="1"/>
</dbReference>
<dbReference type="PANTHER" id="PTHR13604">
    <property type="entry name" value="DC12-RELATED"/>
    <property type="match status" value="1"/>
</dbReference>
<name>A0ABS8LYA4_9FLAO</name>
<dbReference type="InterPro" id="IPR036590">
    <property type="entry name" value="SRAP-like"/>
</dbReference>
<evidence type="ECO:0000256" key="7">
    <source>
        <dbReference type="ARBA" id="ARBA00023239"/>
    </source>
</evidence>
<dbReference type="Pfam" id="PF02586">
    <property type="entry name" value="SRAP"/>
    <property type="match status" value="1"/>
</dbReference>
<evidence type="ECO:0000256" key="1">
    <source>
        <dbReference type="ARBA" id="ARBA00008136"/>
    </source>
</evidence>
<organism evidence="9 10">
    <name type="scientific">Flavobacterium lipolyticum</name>
    <dbReference type="NCBI Taxonomy" id="2893754"/>
    <lineage>
        <taxon>Bacteria</taxon>
        <taxon>Pseudomonadati</taxon>
        <taxon>Bacteroidota</taxon>
        <taxon>Flavobacteriia</taxon>
        <taxon>Flavobacteriales</taxon>
        <taxon>Flavobacteriaceae</taxon>
        <taxon>Flavobacterium</taxon>
    </lineage>
</organism>
<evidence type="ECO:0000256" key="2">
    <source>
        <dbReference type="ARBA" id="ARBA00022670"/>
    </source>
</evidence>
<evidence type="ECO:0000313" key="10">
    <source>
        <dbReference type="Proteomes" id="UP001430700"/>
    </source>
</evidence>
<evidence type="ECO:0000256" key="4">
    <source>
        <dbReference type="ARBA" id="ARBA00022801"/>
    </source>
</evidence>
<comment type="caution">
    <text evidence="9">The sequence shown here is derived from an EMBL/GenBank/DDBJ whole genome shotgun (WGS) entry which is preliminary data.</text>
</comment>
<sequence>MCYYVDQKSSRRDVKIRFNIAVNDTGNFYEGMFVRGFDHPNLPIITNNNSDFVTTDATWGLIPSWAKDDSFQKKKTLNARIESIHTKPSYKNITSNRCLIISTGFYEWRWLDVKGTKKEKYFISSQIDEIFCFAGLYDNWVNPLTGVNFKTFTMVTTAANELMRYVHNHKQRMPIILKREDELSWLDPSKNISDFALPYESKIIAFPTT</sequence>
<proteinExistence type="inferred from homology"/>
<evidence type="ECO:0000256" key="6">
    <source>
        <dbReference type="ARBA" id="ARBA00023125"/>
    </source>
</evidence>
<keyword evidence="4 8" id="KW-0378">Hydrolase</keyword>
<keyword evidence="5" id="KW-0190">Covalent protein-DNA linkage</keyword>
<keyword evidence="3" id="KW-0227">DNA damage</keyword>
<keyword evidence="7" id="KW-0456">Lyase</keyword>
<reference evidence="9" key="1">
    <citation type="submission" date="2021-11" db="EMBL/GenBank/DDBJ databases">
        <title>Description of novel Flavobacterium species.</title>
        <authorList>
            <person name="Saticioglu I.B."/>
            <person name="Ay H."/>
            <person name="Altun S."/>
            <person name="Duman M."/>
        </authorList>
    </citation>
    <scope>NUCLEOTIDE SEQUENCE</scope>
    <source>
        <strain evidence="9">F-126</strain>
    </source>
</reference>
<dbReference type="Gene3D" id="3.90.1680.10">
    <property type="entry name" value="SOS response associated peptidase-like"/>
    <property type="match status" value="1"/>
</dbReference>
<evidence type="ECO:0000313" key="9">
    <source>
        <dbReference type="EMBL" id="MCC9016941.1"/>
    </source>
</evidence>
<evidence type="ECO:0000256" key="8">
    <source>
        <dbReference type="RuleBase" id="RU364100"/>
    </source>
</evidence>
<evidence type="ECO:0000256" key="3">
    <source>
        <dbReference type="ARBA" id="ARBA00022763"/>
    </source>
</evidence>
<keyword evidence="10" id="KW-1185">Reference proteome</keyword>
<keyword evidence="6" id="KW-0238">DNA-binding</keyword>
<accession>A0ABS8LYA4</accession>
<gene>
    <name evidence="9" type="ORF">LNQ34_04055</name>
</gene>
<dbReference type="Proteomes" id="UP001430700">
    <property type="component" value="Unassembled WGS sequence"/>
</dbReference>
<protein>
    <recommendedName>
        <fullName evidence="8">Abasic site processing protein</fullName>
        <ecNumber evidence="8">3.4.-.-</ecNumber>
    </recommendedName>
</protein>
<dbReference type="PANTHER" id="PTHR13604:SF0">
    <property type="entry name" value="ABASIC SITE PROCESSING PROTEIN HMCES"/>
    <property type="match status" value="1"/>
</dbReference>
<dbReference type="InterPro" id="IPR003738">
    <property type="entry name" value="SRAP"/>
</dbReference>